<feature type="region of interest" description="Disordered" evidence="1">
    <location>
        <begin position="106"/>
        <end position="141"/>
    </location>
</feature>
<sequence>MIVFGTKIETDHPVKSQPTSPRASASSRSSAPKVISYADHITPIPTGFDSNATTSILAGLPHDQVQQHQHSNWIVIPGAGGGLGHLVQYARVCSLHLVVIDTGTAKKRSAPVSAPRRGSTSSTVPWSPSHPPPPFADPARDDVKEIKHLTDGKGTYKLL</sequence>
<reference evidence="2" key="1">
    <citation type="submission" date="2023-03" db="EMBL/GenBank/DDBJ databases">
        <title>Massive genome expansion in bonnet fungi (Mycena s.s.) driven by repeated elements and novel gene families across ecological guilds.</title>
        <authorList>
            <consortium name="Lawrence Berkeley National Laboratory"/>
            <person name="Harder C.B."/>
            <person name="Miyauchi S."/>
            <person name="Viragh M."/>
            <person name="Kuo A."/>
            <person name="Thoen E."/>
            <person name="Andreopoulos B."/>
            <person name="Lu D."/>
            <person name="Skrede I."/>
            <person name="Drula E."/>
            <person name="Henrissat B."/>
            <person name="Morin E."/>
            <person name="Kohler A."/>
            <person name="Barry K."/>
            <person name="LaButti K."/>
            <person name="Morin E."/>
            <person name="Salamov A."/>
            <person name="Lipzen A."/>
            <person name="Mereny Z."/>
            <person name="Hegedus B."/>
            <person name="Baldrian P."/>
            <person name="Stursova M."/>
            <person name="Weitz H."/>
            <person name="Taylor A."/>
            <person name="Grigoriev I.V."/>
            <person name="Nagy L.G."/>
            <person name="Martin F."/>
            <person name="Kauserud H."/>
        </authorList>
    </citation>
    <scope>NUCLEOTIDE SEQUENCE</scope>
    <source>
        <strain evidence="2">CBHHK067</strain>
    </source>
</reference>
<comment type="caution">
    <text evidence="2">The sequence shown here is derived from an EMBL/GenBank/DDBJ whole genome shotgun (WGS) entry which is preliminary data.</text>
</comment>
<feature type="region of interest" description="Disordered" evidence="1">
    <location>
        <begin position="1"/>
        <end position="31"/>
    </location>
</feature>
<evidence type="ECO:0000256" key="1">
    <source>
        <dbReference type="SAM" id="MobiDB-lite"/>
    </source>
</evidence>
<organism evidence="2 3">
    <name type="scientific">Mycena rosella</name>
    <name type="common">Pink bonnet</name>
    <name type="synonym">Agaricus rosellus</name>
    <dbReference type="NCBI Taxonomy" id="1033263"/>
    <lineage>
        <taxon>Eukaryota</taxon>
        <taxon>Fungi</taxon>
        <taxon>Dikarya</taxon>
        <taxon>Basidiomycota</taxon>
        <taxon>Agaricomycotina</taxon>
        <taxon>Agaricomycetes</taxon>
        <taxon>Agaricomycetidae</taxon>
        <taxon>Agaricales</taxon>
        <taxon>Marasmiineae</taxon>
        <taxon>Mycenaceae</taxon>
        <taxon>Mycena</taxon>
    </lineage>
</organism>
<feature type="compositionally biased region" description="Low complexity" evidence="1">
    <location>
        <begin position="20"/>
        <end position="31"/>
    </location>
</feature>
<dbReference type="Gene3D" id="3.40.50.720">
    <property type="entry name" value="NAD(P)-binding Rossmann-like Domain"/>
    <property type="match status" value="1"/>
</dbReference>
<evidence type="ECO:0000313" key="2">
    <source>
        <dbReference type="EMBL" id="KAJ7692606.1"/>
    </source>
</evidence>
<evidence type="ECO:0008006" key="4">
    <source>
        <dbReference type="Google" id="ProtNLM"/>
    </source>
</evidence>
<dbReference type="EMBL" id="JARKIE010000051">
    <property type="protein sequence ID" value="KAJ7692606.1"/>
    <property type="molecule type" value="Genomic_DNA"/>
</dbReference>
<accession>A0AAD7GJZ2</accession>
<evidence type="ECO:0000313" key="3">
    <source>
        <dbReference type="Proteomes" id="UP001221757"/>
    </source>
</evidence>
<dbReference type="AlphaFoldDB" id="A0AAD7GJZ2"/>
<protein>
    <recommendedName>
        <fullName evidence="4">Alcohol dehydrogenase-like C-terminal domain-containing protein</fullName>
    </recommendedName>
</protein>
<gene>
    <name evidence="2" type="ORF">B0H17DRAFT_1200426</name>
</gene>
<keyword evidence="3" id="KW-1185">Reference proteome</keyword>
<name>A0AAD7GJZ2_MYCRO</name>
<dbReference type="Proteomes" id="UP001221757">
    <property type="component" value="Unassembled WGS sequence"/>
</dbReference>
<proteinExistence type="predicted"/>